<evidence type="ECO:0000313" key="3">
    <source>
        <dbReference type="Proteomes" id="UP000291116"/>
    </source>
</evidence>
<dbReference type="AlphaFoldDB" id="A0A448Z9Y3"/>
<organism evidence="2 3">
    <name type="scientific">Pseudo-nitzschia multistriata</name>
    <dbReference type="NCBI Taxonomy" id="183589"/>
    <lineage>
        <taxon>Eukaryota</taxon>
        <taxon>Sar</taxon>
        <taxon>Stramenopiles</taxon>
        <taxon>Ochrophyta</taxon>
        <taxon>Bacillariophyta</taxon>
        <taxon>Bacillariophyceae</taxon>
        <taxon>Bacillariophycidae</taxon>
        <taxon>Bacillariales</taxon>
        <taxon>Bacillariaceae</taxon>
        <taxon>Pseudo-nitzschia</taxon>
    </lineage>
</organism>
<dbReference type="Pfam" id="PF20710">
    <property type="entry name" value="DUF6824"/>
    <property type="match status" value="1"/>
</dbReference>
<accession>A0A448Z9Y3</accession>
<dbReference type="InterPro" id="IPR049227">
    <property type="entry name" value="DUF6824"/>
</dbReference>
<sequence length="400" mass="43197">MINEYAPTYLNVNTKYQKSEVIAKIVAEVRSRSPGGGFIKKDFYSNRWFEVGDEKARDKVGHAIRKAAVALGKQFRGGKRQSQSLAKRRMNSNIGNFNFINATNMDMNANNLFNKAALMNGAGLEAVTSGLSKGMHFPSMNMAMNSNGNANMNMSMNASMNTNSSMSKSALSNLSGRNQLAGMQNMGATSGIMNAIGMNGVGTMGMNSITSGSFPRELEEALAMNRFRNDFAPLGGAATSDSSLLGSLYGVGKSPGDSIGLSGVNGRVGVDDSGLMDQFQRRRLHLEAMEKKEDPMTMLQGSGQRTSWPEETRNYNSNNEYSNNLSMDLNNHHSALNGINSSHNYRPMLSFGRGQGNFENMNSNSYESVSTAKNSILSKLAAANSNLMQGASNFGNGDDM</sequence>
<dbReference type="EMBL" id="CAACVS010000190">
    <property type="protein sequence ID" value="VEU38831.1"/>
    <property type="molecule type" value="Genomic_DNA"/>
</dbReference>
<feature type="domain" description="DUF6824" evidence="1">
    <location>
        <begin position="1"/>
        <end position="66"/>
    </location>
</feature>
<evidence type="ECO:0000259" key="1">
    <source>
        <dbReference type="Pfam" id="PF20710"/>
    </source>
</evidence>
<feature type="non-terminal residue" evidence="2">
    <location>
        <position position="400"/>
    </location>
</feature>
<keyword evidence="3" id="KW-1185">Reference proteome</keyword>
<dbReference type="OrthoDB" id="48019at2759"/>
<protein>
    <recommendedName>
        <fullName evidence="1">DUF6824 domain-containing protein</fullName>
    </recommendedName>
</protein>
<name>A0A448Z9Y3_9STRA</name>
<proteinExistence type="predicted"/>
<gene>
    <name evidence="2" type="ORF">PSNMU_V1.4_AUG-EV-PASAV3_0056630</name>
</gene>
<reference evidence="2 3" key="1">
    <citation type="submission" date="2019-01" db="EMBL/GenBank/DDBJ databases">
        <authorList>
            <person name="Ferrante I. M."/>
        </authorList>
    </citation>
    <scope>NUCLEOTIDE SEQUENCE [LARGE SCALE GENOMIC DNA]</scope>
    <source>
        <strain evidence="2 3">B856</strain>
    </source>
</reference>
<evidence type="ECO:0000313" key="2">
    <source>
        <dbReference type="EMBL" id="VEU38831.1"/>
    </source>
</evidence>
<dbReference type="Proteomes" id="UP000291116">
    <property type="component" value="Unassembled WGS sequence"/>
</dbReference>